<protein>
    <recommendedName>
        <fullName evidence="2">DUF5683 domain-containing protein</fullName>
    </recommendedName>
</protein>
<gene>
    <name evidence="1" type="ORF">METZ01_LOCUS123393</name>
</gene>
<dbReference type="EMBL" id="UINC01017063">
    <property type="protein sequence ID" value="SVA70539.1"/>
    <property type="molecule type" value="Genomic_DNA"/>
</dbReference>
<sequence length="142" mass="15789">MNVQRTLTLSCILVVPLLGMGADSVQAKDPRIATYAALIPGGGQVYNGRLIKALAVVTLEGLALGSWLENSDLYDSYDPDDDTRFPLRKHRYLEKRNKYAWWVGFIYVYGMIDALVDAHLSPFTEVMGSSMGSKQKNGEENE</sequence>
<evidence type="ECO:0008006" key="2">
    <source>
        <dbReference type="Google" id="ProtNLM"/>
    </source>
</evidence>
<dbReference type="AlphaFoldDB" id="A0A381Y0G4"/>
<accession>A0A381Y0G4</accession>
<name>A0A381Y0G4_9ZZZZ</name>
<proteinExistence type="predicted"/>
<reference evidence="1" key="1">
    <citation type="submission" date="2018-05" db="EMBL/GenBank/DDBJ databases">
        <authorList>
            <person name="Lanie J.A."/>
            <person name="Ng W.-L."/>
            <person name="Kazmierczak K.M."/>
            <person name="Andrzejewski T.M."/>
            <person name="Davidsen T.M."/>
            <person name="Wayne K.J."/>
            <person name="Tettelin H."/>
            <person name="Glass J.I."/>
            <person name="Rusch D."/>
            <person name="Podicherti R."/>
            <person name="Tsui H.-C.T."/>
            <person name="Winkler M.E."/>
        </authorList>
    </citation>
    <scope>NUCLEOTIDE SEQUENCE</scope>
</reference>
<organism evidence="1">
    <name type="scientific">marine metagenome</name>
    <dbReference type="NCBI Taxonomy" id="408172"/>
    <lineage>
        <taxon>unclassified sequences</taxon>
        <taxon>metagenomes</taxon>
        <taxon>ecological metagenomes</taxon>
    </lineage>
</organism>
<evidence type="ECO:0000313" key="1">
    <source>
        <dbReference type="EMBL" id="SVA70539.1"/>
    </source>
</evidence>